<comment type="caution">
    <text evidence="2">The sequence shown here is derived from an EMBL/GenBank/DDBJ whole genome shotgun (WGS) entry which is preliminary data.</text>
</comment>
<sequence length="202" mass="23719">MRLIRHLSWDCCRSHFQTRFAMHTFQSICCLNLIHTPGPESRAGENKRSDSSIAEMQTRSRVPSNICRHGPIGQSILRTRRRAAGGVSRTVFSCLQFFRMTRLRENEAPTVPLAYLWFTDLFLNCSWGQVRKVLWPVRMYRVGPPTLRSEKVCGRSERNRLMRHFTPIQIGEVTIFNHHSWQPSPIVYYIKYTLRFGIDRSF</sequence>
<dbReference type="Proteomes" id="UP001302812">
    <property type="component" value="Unassembled WGS sequence"/>
</dbReference>
<evidence type="ECO:0000313" key="2">
    <source>
        <dbReference type="EMBL" id="KAK4112019.1"/>
    </source>
</evidence>
<gene>
    <name evidence="2" type="ORF">N656DRAFT_136263</name>
</gene>
<reference evidence="2" key="1">
    <citation type="journal article" date="2023" name="Mol. Phylogenet. Evol.">
        <title>Genome-scale phylogeny and comparative genomics of the fungal order Sordariales.</title>
        <authorList>
            <person name="Hensen N."/>
            <person name="Bonometti L."/>
            <person name="Westerberg I."/>
            <person name="Brannstrom I.O."/>
            <person name="Guillou S."/>
            <person name="Cros-Aarteil S."/>
            <person name="Calhoun S."/>
            <person name="Haridas S."/>
            <person name="Kuo A."/>
            <person name="Mondo S."/>
            <person name="Pangilinan J."/>
            <person name="Riley R."/>
            <person name="LaButti K."/>
            <person name="Andreopoulos B."/>
            <person name="Lipzen A."/>
            <person name="Chen C."/>
            <person name="Yan M."/>
            <person name="Daum C."/>
            <person name="Ng V."/>
            <person name="Clum A."/>
            <person name="Steindorff A."/>
            <person name="Ohm R.A."/>
            <person name="Martin F."/>
            <person name="Silar P."/>
            <person name="Natvig D.O."/>
            <person name="Lalanne C."/>
            <person name="Gautier V."/>
            <person name="Ament-Velasquez S.L."/>
            <person name="Kruys A."/>
            <person name="Hutchinson M.I."/>
            <person name="Powell A.J."/>
            <person name="Barry K."/>
            <person name="Miller A.N."/>
            <person name="Grigoriev I.V."/>
            <person name="Debuchy R."/>
            <person name="Gladieux P."/>
            <person name="Hiltunen Thoren M."/>
            <person name="Johannesson H."/>
        </authorList>
    </citation>
    <scope>NUCLEOTIDE SEQUENCE</scope>
    <source>
        <strain evidence="2">CBS 508.74</strain>
    </source>
</reference>
<organism evidence="2 3">
    <name type="scientific">Canariomyces notabilis</name>
    <dbReference type="NCBI Taxonomy" id="2074819"/>
    <lineage>
        <taxon>Eukaryota</taxon>
        <taxon>Fungi</taxon>
        <taxon>Dikarya</taxon>
        <taxon>Ascomycota</taxon>
        <taxon>Pezizomycotina</taxon>
        <taxon>Sordariomycetes</taxon>
        <taxon>Sordariomycetidae</taxon>
        <taxon>Sordariales</taxon>
        <taxon>Chaetomiaceae</taxon>
        <taxon>Canariomyces</taxon>
    </lineage>
</organism>
<name>A0AAN6TCT4_9PEZI</name>
<dbReference type="AlphaFoldDB" id="A0AAN6TCT4"/>
<protein>
    <submittedName>
        <fullName evidence="2">Uncharacterized protein</fullName>
    </submittedName>
</protein>
<evidence type="ECO:0000313" key="3">
    <source>
        <dbReference type="Proteomes" id="UP001302812"/>
    </source>
</evidence>
<proteinExistence type="predicted"/>
<dbReference type="GeneID" id="89932725"/>
<feature type="compositionally biased region" description="Polar residues" evidence="1">
    <location>
        <begin position="51"/>
        <end position="60"/>
    </location>
</feature>
<accession>A0AAN6TCT4</accession>
<dbReference type="EMBL" id="MU853344">
    <property type="protein sequence ID" value="KAK4112019.1"/>
    <property type="molecule type" value="Genomic_DNA"/>
</dbReference>
<keyword evidence="3" id="KW-1185">Reference proteome</keyword>
<reference evidence="2" key="2">
    <citation type="submission" date="2023-05" db="EMBL/GenBank/DDBJ databases">
        <authorList>
            <consortium name="Lawrence Berkeley National Laboratory"/>
            <person name="Steindorff A."/>
            <person name="Hensen N."/>
            <person name="Bonometti L."/>
            <person name="Westerberg I."/>
            <person name="Brannstrom I.O."/>
            <person name="Guillou S."/>
            <person name="Cros-Aarteil S."/>
            <person name="Calhoun S."/>
            <person name="Haridas S."/>
            <person name="Kuo A."/>
            <person name="Mondo S."/>
            <person name="Pangilinan J."/>
            <person name="Riley R."/>
            <person name="Labutti K."/>
            <person name="Andreopoulos B."/>
            <person name="Lipzen A."/>
            <person name="Chen C."/>
            <person name="Yanf M."/>
            <person name="Daum C."/>
            <person name="Ng V."/>
            <person name="Clum A."/>
            <person name="Ohm R."/>
            <person name="Martin F."/>
            <person name="Silar P."/>
            <person name="Natvig D."/>
            <person name="Lalanne C."/>
            <person name="Gautier V."/>
            <person name="Ament-Velasquez S.L."/>
            <person name="Kruys A."/>
            <person name="Hutchinson M.I."/>
            <person name="Powell A.J."/>
            <person name="Barry K."/>
            <person name="Miller A.N."/>
            <person name="Grigoriev I.V."/>
            <person name="Debuchy R."/>
            <person name="Gladieux P."/>
            <person name="Thoren M.H."/>
            <person name="Johannesson H."/>
        </authorList>
    </citation>
    <scope>NUCLEOTIDE SEQUENCE</scope>
    <source>
        <strain evidence="2">CBS 508.74</strain>
    </source>
</reference>
<dbReference type="RefSeq" id="XP_064669589.1">
    <property type="nucleotide sequence ID" value="XM_064808602.1"/>
</dbReference>
<evidence type="ECO:0000256" key="1">
    <source>
        <dbReference type="SAM" id="MobiDB-lite"/>
    </source>
</evidence>
<feature type="region of interest" description="Disordered" evidence="1">
    <location>
        <begin position="39"/>
        <end position="60"/>
    </location>
</feature>